<dbReference type="PANTHER" id="PTHR46018">
    <property type="entry name" value="ZINC PHOSPHODIESTERASE ELAC PROTEIN 1"/>
    <property type="match status" value="1"/>
</dbReference>
<gene>
    <name evidence="2" type="ORF">SDC9_13355</name>
</gene>
<dbReference type="SUPFAM" id="SSF56281">
    <property type="entry name" value="Metallo-hydrolase/oxidoreductase"/>
    <property type="match status" value="1"/>
</dbReference>
<dbReference type="InterPro" id="IPR001279">
    <property type="entry name" value="Metallo-B-lactamas"/>
</dbReference>
<proteinExistence type="predicted"/>
<dbReference type="GO" id="GO:0042781">
    <property type="term" value="F:3'-tRNA processing endoribonuclease activity"/>
    <property type="evidence" value="ECO:0007669"/>
    <property type="project" value="TreeGrafter"/>
</dbReference>
<evidence type="ECO:0000259" key="1">
    <source>
        <dbReference type="SMART" id="SM00849"/>
    </source>
</evidence>
<protein>
    <recommendedName>
        <fullName evidence="1">Metallo-beta-lactamase domain-containing protein</fullName>
    </recommendedName>
</protein>
<reference evidence="2" key="1">
    <citation type="submission" date="2019-08" db="EMBL/GenBank/DDBJ databases">
        <authorList>
            <person name="Kucharzyk K."/>
            <person name="Murdoch R.W."/>
            <person name="Higgins S."/>
            <person name="Loffler F."/>
        </authorList>
    </citation>
    <scope>NUCLEOTIDE SEQUENCE</scope>
</reference>
<dbReference type="CDD" id="cd07716">
    <property type="entry name" value="RNaseZ_short-form-like_MBL-fold"/>
    <property type="match status" value="1"/>
</dbReference>
<organism evidence="2">
    <name type="scientific">bioreactor metagenome</name>
    <dbReference type="NCBI Taxonomy" id="1076179"/>
    <lineage>
        <taxon>unclassified sequences</taxon>
        <taxon>metagenomes</taxon>
        <taxon>ecological metagenomes</taxon>
    </lineage>
</organism>
<dbReference type="AlphaFoldDB" id="A0A644TMN8"/>
<dbReference type="SMART" id="SM00849">
    <property type="entry name" value="Lactamase_B"/>
    <property type="match status" value="1"/>
</dbReference>
<name>A0A644TMN8_9ZZZZ</name>
<dbReference type="PANTHER" id="PTHR46018:SF4">
    <property type="entry name" value="METALLO-HYDROLASE YHFI-RELATED"/>
    <property type="match status" value="1"/>
</dbReference>
<sequence length="246" mass="26710">MSEFSLTVIGHWGAYPNCGEATSCYLLQAEETSVLLDCGSGALSVLQEHMSLADIDAVILSHYHADHMADLGCLQYAALIDMDLHRRQNPLMVYGHDEYAHTNILSFRDCVLGATYNRNSLLEIGPFRFSFVPTAHPDPCFAIRADCGSASLVYSGDTEPCWELVPFSEGADLLLCETSLYDLYKGKIPGHMSAGEAGELALAAGVGRLVATHLPHWGVHNELLAQAKAAFGGETILAQKNLRLEL</sequence>
<evidence type="ECO:0000313" key="2">
    <source>
        <dbReference type="EMBL" id="MPL67657.1"/>
    </source>
</evidence>
<dbReference type="EMBL" id="VSSQ01000038">
    <property type="protein sequence ID" value="MPL67657.1"/>
    <property type="molecule type" value="Genomic_DNA"/>
</dbReference>
<dbReference type="InterPro" id="IPR036866">
    <property type="entry name" value="RibonucZ/Hydroxyglut_hydro"/>
</dbReference>
<feature type="domain" description="Metallo-beta-lactamase" evidence="1">
    <location>
        <begin position="21"/>
        <end position="191"/>
    </location>
</feature>
<accession>A0A644TMN8</accession>
<comment type="caution">
    <text evidence="2">The sequence shown here is derived from an EMBL/GenBank/DDBJ whole genome shotgun (WGS) entry which is preliminary data.</text>
</comment>
<dbReference type="Pfam" id="PF12706">
    <property type="entry name" value="Lactamase_B_2"/>
    <property type="match status" value="1"/>
</dbReference>
<dbReference type="Gene3D" id="3.60.15.10">
    <property type="entry name" value="Ribonuclease Z/Hydroxyacylglutathione hydrolase-like"/>
    <property type="match status" value="1"/>
</dbReference>